<dbReference type="SUPFAM" id="SSF56059">
    <property type="entry name" value="Glutathione synthetase ATP-binding domain-like"/>
    <property type="match status" value="1"/>
</dbReference>
<evidence type="ECO:0000256" key="4">
    <source>
        <dbReference type="ARBA" id="ARBA00022741"/>
    </source>
</evidence>
<evidence type="ECO:0000256" key="3">
    <source>
        <dbReference type="ARBA" id="ARBA00022701"/>
    </source>
</evidence>
<evidence type="ECO:0000256" key="2">
    <source>
        <dbReference type="ARBA" id="ARBA00022598"/>
    </source>
</evidence>
<feature type="compositionally biased region" description="Low complexity" evidence="6">
    <location>
        <begin position="817"/>
        <end position="834"/>
    </location>
</feature>
<evidence type="ECO:0008006" key="9">
    <source>
        <dbReference type="Google" id="ProtNLM"/>
    </source>
</evidence>
<name>A0A267GBL8_9PLAT</name>
<feature type="compositionally biased region" description="Acidic residues" evidence="6">
    <location>
        <begin position="71"/>
        <end position="86"/>
    </location>
</feature>
<dbReference type="GO" id="GO:0070740">
    <property type="term" value="F:tubulin-glutamic acid ligase activity"/>
    <property type="evidence" value="ECO:0007669"/>
    <property type="project" value="TreeGrafter"/>
</dbReference>
<dbReference type="OrthoDB" id="202825at2759"/>
<feature type="compositionally biased region" description="Low complexity" evidence="6">
    <location>
        <begin position="561"/>
        <end position="584"/>
    </location>
</feature>
<proteinExistence type="inferred from homology"/>
<evidence type="ECO:0000313" key="8">
    <source>
        <dbReference type="Proteomes" id="UP000215902"/>
    </source>
</evidence>
<dbReference type="PANTHER" id="PTHR12241:SF161">
    <property type="entry name" value="TUBULIN POLYGLUTAMYLASE TTLL6"/>
    <property type="match status" value="1"/>
</dbReference>
<keyword evidence="8" id="KW-1185">Reference proteome</keyword>
<dbReference type="Pfam" id="PF03133">
    <property type="entry name" value="TTL"/>
    <property type="match status" value="1"/>
</dbReference>
<dbReference type="Gene3D" id="3.30.470.20">
    <property type="entry name" value="ATP-grasp fold, B domain"/>
    <property type="match status" value="1"/>
</dbReference>
<evidence type="ECO:0000256" key="1">
    <source>
        <dbReference type="ARBA" id="ARBA00006820"/>
    </source>
</evidence>
<dbReference type="PANTHER" id="PTHR12241">
    <property type="entry name" value="TUBULIN POLYGLUTAMYLASE"/>
    <property type="match status" value="1"/>
</dbReference>
<dbReference type="GO" id="GO:0005874">
    <property type="term" value="C:microtubule"/>
    <property type="evidence" value="ECO:0007669"/>
    <property type="project" value="UniProtKB-KW"/>
</dbReference>
<gene>
    <name evidence="7" type="ORF">BOX15_Mlig034089g1</name>
</gene>
<evidence type="ECO:0000256" key="5">
    <source>
        <dbReference type="ARBA" id="ARBA00022840"/>
    </source>
</evidence>
<dbReference type="FunFam" id="3.30.470.20:FF:000009">
    <property type="entry name" value="tubulin polyglutamylase TTLL5 isoform X1"/>
    <property type="match status" value="1"/>
</dbReference>
<feature type="region of interest" description="Disordered" evidence="6">
    <location>
        <begin position="1"/>
        <end position="87"/>
    </location>
</feature>
<dbReference type="GO" id="GO:0015631">
    <property type="term" value="F:tubulin binding"/>
    <property type="evidence" value="ECO:0007669"/>
    <property type="project" value="TreeGrafter"/>
</dbReference>
<accession>A0A267GBL8</accession>
<keyword evidence="4" id="KW-0547">Nucleotide-binding</keyword>
<comment type="similarity">
    <text evidence="1">Belongs to the tubulin--tyrosine ligase family.</text>
</comment>
<feature type="compositionally biased region" description="Acidic residues" evidence="6">
    <location>
        <begin position="33"/>
        <end position="55"/>
    </location>
</feature>
<dbReference type="EMBL" id="NIVC01000458">
    <property type="protein sequence ID" value="PAA82699.1"/>
    <property type="molecule type" value="Genomic_DNA"/>
</dbReference>
<keyword evidence="2" id="KW-0436">Ligase</keyword>
<feature type="compositionally biased region" description="Polar residues" evidence="6">
    <location>
        <begin position="857"/>
        <end position="870"/>
    </location>
</feature>
<feature type="compositionally biased region" description="Polar residues" evidence="6">
    <location>
        <begin position="609"/>
        <end position="618"/>
    </location>
</feature>
<dbReference type="Proteomes" id="UP000215902">
    <property type="component" value="Unassembled WGS sequence"/>
</dbReference>
<protein>
    <recommendedName>
        <fullName evidence="9">Tubulin--tyrosine ligase-like protein 9</fullName>
    </recommendedName>
</protein>
<dbReference type="PROSITE" id="PS51221">
    <property type="entry name" value="TTL"/>
    <property type="match status" value="1"/>
</dbReference>
<comment type="caution">
    <text evidence="7">The sequence shown here is derived from an EMBL/GenBank/DDBJ whole genome shotgun (WGS) entry which is preliminary data.</text>
</comment>
<dbReference type="AlphaFoldDB" id="A0A267GBL8"/>
<keyword evidence="5" id="KW-0067">ATP-binding</keyword>
<dbReference type="InterPro" id="IPR004344">
    <property type="entry name" value="TTL/TTLL_fam"/>
</dbReference>
<sequence length="894" mass="101035">MPGRNQQSLDPADLLDPYDDLDEASLQSFSASEDNEDDVENYEEGGEPDEPLTLEDDPKQSLLQPDSYSENFDEEDEGEGEEDEAASELLSGLVEQPLSGLELAPLETKKKRKKRVYTICLSNCKYDVVRNCAKKLGLKEADENDDWNVFWTDTAVSMDRACAMRKYQKINHFPGMSEICRKDCLARNLSRMRRLFPKEFNIAPRTWVLPADYADLQAYARSRKHRTYILKPDAGCQGRGIWFTRCVKDIKPTDNLVCQLYVSRPFLIDDYKFDLRVYVLVAGCDPFRIFVFKDGLARFTTVKYRDPSAVNLDNVYMHLTNYAVQKNCQQYVRNDEEDGTKRRISTINRWLAKNGHDVAKLWSDIDDVIIKTILSAHGVLRHNYRSCFPDTGPSSACFEILGFDIILDRSLRPLVLEVNHSPSFSTDSQLDLDIKSALILDTLRLVNIGAVDKRKAMEEERRKARDRLFQRGSRREGREDTERDLAQSAESLRRYEDAHLGNYRRIYPPQAGQADRYERFMTQAGSIYHETAAARARADCARQLRRDLERKWAEEREFANRQQQQQGTARQRQTQQQQQQQQKQKQARPESPTDSQASDRVKTKRESAVTPSMQQTPTQPLPPRSLRMTKRTPTSYSLASREAVRERAESQQQLREAADTSRAQPIVDEEEIERLSGLLQRDNLLRSMGITELVYRMLHCTPGTVPMAALPGNQQLPAIAFKNGSSGGKSIISSTKKADGGHRSARLQQQQMLMLMQLQRQTTAPEMPMGRTGSSGRGAATLVYQRQPHLQSAAAAAAAAPATASRLLPDLTPPMQPLGQPQLQQQQQLGSSMTTAPTQLSVVSASAPVAARAASADPQQQMLSSSNRAGRSQRLRQSAAGETFERQSTVLTMR</sequence>
<dbReference type="GO" id="GO:0005524">
    <property type="term" value="F:ATP binding"/>
    <property type="evidence" value="ECO:0007669"/>
    <property type="project" value="UniProtKB-KW"/>
</dbReference>
<feature type="compositionally biased region" description="Polar residues" evidence="6">
    <location>
        <begin position="61"/>
        <end position="70"/>
    </location>
</feature>
<evidence type="ECO:0000256" key="6">
    <source>
        <dbReference type="SAM" id="MobiDB-lite"/>
    </source>
</evidence>
<keyword evidence="3" id="KW-0493">Microtubule</keyword>
<dbReference type="GO" id="GO:0036064">
    <property type="term" value="C:ciliary basal body"/>
    <property type="evidence" value="ECO:0007669"/>
    <property type="project" value="TreeGrafter"/>
</dbReference>
<feature type="compositionally biased region" description="Basic and acidic residues" evidence="6">
    <location>
        <begin position="597"/>
        <end position="607"/>
    </location>
</feature>
<dbReference type="GO" id="GO:0000226">
    <property type="term" value="P:microtubule cytoskeleton organization"/>
    <property type="evidence" value="ECO:0007669"/>
    <property type="project" value="TreeGrafter"/>
</dbReference>
<evidence type="ECO:0000313" key="7">
    <source>
        <dbReference type="EMBL" id="PAA82699.1"/>
    </source>
</evidence>
<feature type="region of interest" description="Disordered" evidence="6">
    <location>
        <begin position="556"/>
        <end position="665"/>
    </location>
</feature>
<organism evidence="7 8">
    <name type="scientific">Macrostomum lignano</name>
    <dbReference type="NCBI Taxonomy" id="282301"/>
    <lineage>
        <taxon>Eukaryota</taxon>
        <taxon>Metazoa</taxon>
        <taxon>Spiralia</taxon>
        <taxon>Lophotrochozoa</taxon>
        <taxon>Platyhelminthes</taxon>
        <taxon>Rhabditophora</taxon>
        <taxon>Macrostomorpha</taxon>
        <taxon>Macrostomida</taxon>
        <taxon>Macrostomidae</taxon>
        <taxon>Macrostomum</taxon>
    </lineage>
</organism>
<feature type="region of interest" description="Disordered" evidence="6">
    <location>
        <begin position="848"/>
        <end position="894"/>
    </location>
</feature>
<reference evidence="7 8" key="1">
    <citation type="submission" date="2017-06" db="EMBL/GenBank/DDBJ databases">
        <title>A platform for efficient transgenesis in Macrostomum lignano, a flatworm model organism for stem cell research.</title>
        <authorList>
            <person name="Berezikov E."/>
        </authorList>
    </citation>
    <scope>NUCLEOTIDE SEQUENCE [LARGE SCALE GENOMIC DNA]</scope>
    <source>
        <strain evidence="7">DV1</strain>
        <tissue evidence="7">Whole organism</tissue>
    </source>
</reference>
<feature type="region of interest" description="Disordered" evidence="6">
    <location>
        <begin position="807"/>
        <end position="834"/>
    </location>
</feature>